<dbReference type="AlphaFoldDB" id="A0A6G1JJL0"/>
<proteinExistence type="predicted"/>
<dbReference type="Gene3D" id="1.20.58.340">
    <property type="entry name" value="Magnesium transport protein CorA, transmembrane region"/>
    <property type="match status" value="1"/>
</dbReference>
<keyword evidence="1" id="KW-0472">Membrane</keyword>
<accession>A0A6G1JJL0</accession>
<keyword evidence="1" id="KW-0812">Transmembrane</keyword>
<dbReference type="EMBL" id="MU005570">
    <property type="protein sequence ID" value="KAF2690742.1"/>
    <property type="molecule type" value="Genomic_DNA"/>
</dbReference>
<name>A0A6G1JJL0_9PLEO</name>
<feature type="transmembrane region" description="Helical" evidence="1">
    <location>
        <begin position="269"/>
        <end position="290"/>
    </location>
</feature>
<feature type="transmembrane region" description="Helical" evidence="1">
    <location>
        <begin position="235"/>
        <end position="257"/>
    </location>
</feature>
<reference evidence="2" key="1">
    <citation type="journal article" date="2020" name="Stud. Mycol.">
        <title>101 Dothideomycetes genomes: a test case for predicting lifestyles and emergence of pathogens.</title>
        <authorList>
            <person name="Haridas S."/>
            <person name="Albert R."/>
            <person name="Binder M."/>
            <person name="Bloem J."/>
            <person name="Labutti K."/>
            <person name="Salamov A."/>
            <person name="Andreopoulos B."/>
            <person name="Baker S."/>
            <person name="Barry K."/>
            <person name="Bills G."/>
            <person name="Bluhm B."/>
            <person name="Cannon C."/>
            <person name="Castanera R."/>
            <person name="Culley D."/>
            <person name="Daum C."/>
            <person name="Ezra D."/>
            <person name="Gonzalez J."/>
            <person name="Henrissat B."/>
            <person name="Kuo A."/>
            <person name="Liang C."/>
            <person name="Lipzen A."/>
            <person name="Lutzoni F."/>
            <person name="Magnuson J."/>
            <person name="Mondo S."/>
            <person name="Nolan M."/>
            <person name="Ohm R."/>
            <person name="Pangilinan J."/>
            <person name="Park H.-J."/>
            <person name="Ramirez L."/>
            <person name="Alfaro M."/>
            <person name="Sun H."/>
            <person name="Tritt A."/>
            <person name="Yoshinaga Y."/>
            <person name="Zwiers L.-H."/>
            <person name="Turgeon B."/>
            <person name="Goodwin S."/>
            <person name="Spatafora J."/>
            <person name="Crous P."/>
            <person name="Grigoriev I."/>
        </authorList>
    </citation>
    <scope>NUCLEOTIDE SEQUENCE</scope>
    <source>
        <strain evidence="2">CBS 122367</strain>
    </source>
</reference>
<protein>
    <submittedName>
        <fullName evidence="2">Uncharacterized protein</fullName>
    </submittedName>
</protein>
<dbReference type="Proteomes" id="UP000799291">
    <property type="component" value="Unassembled WGS sequence"/>
</dbReference>
<dbReference type="OrthoDB" id="3561681at2759"/>
<sequence>MNPFNYLHLPNAEVDIRGSCIGIYSQHNTKTGNSTFVVFSLLDVRWPKVVEEPQVRIAEAIKHSHETGQLKSPYFPHLVYLTSVVRWWTNAMNSVKDQLIAYDSTCFYSTLNRALHSIAAHLHRYRPELNSLEATIRDIDRQLTEMRHVHESTDDANRRLIHGLAQTASQARATNDFGQELEKKLSNILALLFNRMQISNTQAMNVVLHAIQADTQTSQRLSEEMKKDSLSMKTIAVVTMFFLPGATFAALFSMPFLDNDPWLSSVSRIWLWFAFTVPTTTLTFLFYWYYKRRGRKQAVEQKRQEQQKTDDVV</sequence>
<keyword evidence="3" id="KW-1185">Reference proteome</keyword>
<keyword evidence="1" id="KW-1133">Transmembrane helix</keyword>
<evidence type="ECO:0000313" key="2">
    <source>
        <dbReference type="EMBL" id="KAF2690742.1"/>
    </source>
</evidence>
<gene>
    <name evidence="2" type="ORF">K458DRAFT_482942</name>
</gene>
<evidence type="ECO:0000256" key="1">
    <source>
        <dbReference type="SAM" id="Phobius"/>
    </source>
</evidence>
<organism evidence="2 3">
    <name type="scientific">Lentithecium fluviatile CBS 122367</name>
    <dbReference type="NCBI Taxonomy" id="1168545"/>
    <lineage>
        <taxon>Eukaryota</taxon>
        <taxon>Fungi</taxon>
        <taxon>Dikarya</taxon>
        <taxon>Ascomycota</taxon>
        <taxon>Pezizomycotina</taxon>
        <taxon>Dothideomycetes</taxon>
        <taxon>Pleosporomycetidae</taxon>
        <taxon>Pleosporales</taxon>
        <taxon>Massarineae</taxon>
        <taxon>Lentitheciaceae</taxon>
        <taxon>Lentithecium</taxon>
    </lineage>
</organism>
<evidence type="ECO:0000313" key="3">
    <source>
        <dbReference type="Proteomes" id="UP000799291"/>
    </source>
</evidence>